<proteinExistence type="predicted"/>
<feature type="transmembrane region" description="Helical" evidence="1">
    <location>
        <begin position="64"/>
        <end position="83"/>
    </location>
</feature>
<organism evidence="2 3">
    <name type="scientific">Curtobacterium salicis</name>
    <dbReference type="NCBI Taxonomy" id="1779862"/>
    <lineage>
        <taxon>Bacteria</taxon>
        <taxon>Bacillati</taxon>
        <taxon>Actinomycetota</taxon>
        <taxon>Actinomycetes</taxon>
        <taxon>Micrococcales</taxon>
        <taxon>Microbacteriaceae</taxon>
        <taxon>Curtobacterium</taxon>
    </lineage>
</organism>
<evidence type="ECO:0000313" key="3">
    <source>
        <dbReference type="Proteomes" id="UP001318300"/>
    </source>
</evidence>
<keyword evidence="3" id="KW-1185">Reference proteome</keyword>
<reference evidence="2 3" key="1">
    <citation type="submission" date="2020-03" db="EMBL/GenBank/DDBJ databases">
        <title>Above-ground endophytic microbial communities from plants in different locations in the United States.</title>
        <authorList>
            <person name="Frank C."/>
        </authorList>
    </citation>
    <scope>NUCLEOTIDE SEQUENCE [LARGE SCALE GENOMIC DNA]</scope>
    <source>
        <strain evidence="2 3">WW7</strain>
    </source>
</reference>
<dbReference type="Proteomes" id="UP001318300">
    <property type="component" value="Unassembled WGS sequence"/>
</dbReference>
<dbReference type="RefSeq" id="WP_166780643.1">
    <property type="nucleotide sequence ID" value="NZ_JAAOYO010000003.1"/>
</dbReference>
<keyword evidence="1" id="KW-1133">Transmembrane helix</keyword>
<sequence length="218" mass="23387">MTTTPSAVPALTPDAALLEASRRAERLAEHGPTVHGPSVTGVLAVLAVLMTLVVPVIVFGERWWIGPVAVAVSGMVLAVRNWFVARRRHTLQPFWIATGERPFAVLDRGQRQRAWRQINGRAPGSSDSAPLVRAFLVWQERSSRAAVPGLVAFGTVLVGSAWALALSSGDVWLLVLLLVVAVLVTVMSGIEARRRERVRRSLPDLSSPSTAPTGSPIA</sequence>
<name>A0ABX0T829_9MICO</name>
<accession>A0ABX0T829</accession>
<evidence type="ECO:0000256" key="1">
    <source>
        <dbReference type="SAM" id="Phobius"/>
    </source>
</evidence>
<feature type="transmembrane region" description="Helical" evidence="1">
    <location>
        <begin position="39"/>
        <end position="58"/>
    </location>
</feature>
<gene>
    <name evidence="2" type="ORF">E9228_002272</name>
</gene>
<dbReference type="EMBL" id="JAAOYO010000003">
    <property type="protein sequence ID" value="NII41625.1"/>
    <property type="molecule type" value="Genomic_DNA"/>
</dbReference>
<comment type="caution">
    <text evidence="2">The sequence shown here is derived from an EMBL/GenBank/DDBJ whole genome shotgun (WGS) entry which is preliminary data.</text>
</comment>
<feature type="transmembrane region" description="Helical" evidence="1">
    <location>
        <begin position="145"/>
        <end position="165"/>
    </location>
</feature>
<feature type="transmembrane region" description="Helical" evidence="1">
    <location>
        <begin position="171"/>
        <end position="190"/>
    </location>
</feature>
<protein>
    <submittedName>
        <fullName evidence="2">Flp pilus assembly protein TadB</fullName>
    </submittedName>
</protein>
<keyword evidence="1" id="KW-0472">Membrane</keyword>
<keyword evidence="1" id="KW-0812">Transmembrane</keyword>
<evidence type="ECO:0000313" key="2">
    <source>
        <dbReference type="EMBL" id="NII41625.1"/>
    </source>
</evidence>